<gene>
    <name evidence="1" type="ORF">MYCTH_2306775</name>
</gene>
<name>G2QET6_THET4</name>
<dbReference type="VEuPathDB" id="FungiDB:MYCTH_2306775"/>
<dbReference type="KEGG" id="mtm:MYCTH_2306775"/>
<keyword evidence="2" id="KW-1185">Reference proteome</keyword>
<evidence type="ECO:0000313" key="2">
    <source>
        <dbReference type="Proteomes" id="UP000007322"/>
    </source>
</evidence>
<dbReference type="GeneID" id="11513919"/>
<accession>G2QET6</accession>
<dbReference type="EMBL" id="CP003005">
    <property type="protein sequence ID" value="AEO58965.1"/>
    <property type="molecule type" value="Genomic_DNA"/>
</dbReference>
<dbReference type="HOGENOM" id="CLU_3070344_0_0_1"/>
<dbReference type="AlphaFoldDB" id="G2QET6"/>
<reference evidence="1 2" key="1">
    <citation type="journal article" date="2011" name="Nat. Biotechnol.">
        <title>Comparative genomic analysis of the thermophilic biomass-degrading fungi Myceliophthora thermophila and Thielavia terrestris.</title>
        <authorList>
            <person name="Berka R.M."/>
            <person name="Grigoriev I.V."/>
            <person name="Otillar R."/>
            <person name="Salamov A."/>
            <person name="Grimwood J."/>
            <person name="Reid I."/>
            <person name="Ishmael N."/>
            <person name="John T."/>
            <person name="Darmond C."/>
            <person name="Moisan M.-C."/>
            <person name="Henrissat B."/>
            <person name="Coutinho P.M."/>
            <person name="Lombard V."/>
            <person name="Natvig D.O."/>
            <person name="Lindquist E."/>
            <person name="Schmutz J."/>
            <person name="Lucas S."/>
            <person name="Harris P."/>
            <person name="Powlowski J."/>
            <person name="Bellemare A."/>
            <person name="Taylor D."/>
            <person name="Butler G."/>
            <person name="de Vries R.P."/>
            <person name="Allijn I.E."/>
            <person name="van den Brink J."/>
            <person name="Ushinsky S."/>
            <person name="Storms R."/>
            <person name="Powell A.J."/>
            <person name="Paulsen I.T."/>
            <person name="Elbourne L.D.H."/>
            <person name="Baker S.E."/>
            <person name="Magnuson J."/>
            <person name="LaBoissiere S."/>
            <person name="Clutterbuck A.J."/>
            <person name="Martinez D."/>
            <person name="Wogulis M."/>
            <person name="de Leon A.L."/>
            <person name="Rey M.W."/>
            <person name="Tsang A."/>
        </authorList>
    </citation>
    <scope>NUCLEOTIDE SEQUENCE [LARGE SCALE GENOMIC DNA]</scope>
    <source>
        <strain evidence="2">ATCC 42464 / BCRC 31852 / DSM 1799</strain>
    </source>
</reference>
<sequence>MFERATGGRGLFVKIVQYPGVASVANGSSIAGVEWRKTVATLERDREVGTLAW</sequence>
<dbReference type="Proteomes" id="UP000007322">
    <property type="component" value="Chromosome 4"/>
</dbReference>
<protein>
    <submittedName>
        <fullName evidence="1">Uncharacterized protein</fullName>
    </submittedName>
</protein>
<organism evidence="1 2">
    <name type="scientific">Thermothelomyces thermophilus (strain ATCC 42464 / BCRC 31852 / DSM 1799)</name>
    <name type="common">Sporotrichum thermophile</name>
    <dbReference type="NCBI Taxonomy" id="573729"/>
    <lineage>
        <taxon>Eukaryota</taxon>
        <taxon>Fungi</taxon>
        <taxon>Dikarya</taxon>
        <taxon>Ascomycota</taxon>
        <taxon>Pezizomycotina</taxon>
        <taxon>Sordariomycetes</taxon>
        <taxon>Sordariomycetidae</taxon>
        <taxon>Sordariales</taxon>
        <taxon>Chaetomiaceae</taxon>
        <taxon>Thermothelomyces</taxon>
    </lineage>
</organism>
<proteinExistence type="predicted"/>
<dbReference type="RefSeq" id="XP_003664210.1">
    <property type="nucleotide sequence ID" value="XM_003664162.1"/>
</dbReference>
<dbReference type="InParanoid" id="G2QET6"/>
<evidence type="ECO:0000313" key="1">
    <source>
        <dbReference type="EMBL" id="AEO58965.1"/>
    </source>
</evidence>